<feature type="transmembrane region" description="Helical" evidence="1">
    <location>
        <begin position="12"/>
        <end position="32"/>
    </location>
</feature>
<dbReference type="Gene3D" id="3.30.9.10">
    <property type="entry name" value="D-Amino Acid Oxidase, subunit A, domain 2"/>
    <property type="match status" value="1"/>
</dbReference>
<keyword evidence="1" id="KW-1133">Transmembrane helix</keyword>
<dbReference type="EMBL" id="BAABFA010000012">
    <property type="protein sequence ID" value="GAA4466566.1"/>
    <property type="molecule type" value="Genomic_DNA"/>
</dbReference>
<gene>
    <name evidence="3" type="ORF">GCM10023093_20870</name>
</gene>
<dbReference type="SUPFAM" id="SSF51905">
    <property type="entry name" value="FAD/NAD(P)-binding domain"/>
    <property type="match status" value="1"/>
</dbReference>
<dbReference type="Proteomes" id="UP001500067">
    <property type="component" value="Unassembled WGS sequence"/>
</dbReference>
<keyword evidence="1" id="KW-0812">Transmembrane</keyword>
<dbReference type="PANTHER" id="PTHR13847:SF281">
    <property type="entry name" value="FAD DEPENDENT OXIDOREDUCTASE DOMAIN-CONTAINING PROTEIN"/>
    <property type="match status" value="1"/>
</dbReference>
<reference evidence="4" key="1">
    <citation type="journal article" date="2019" name="Int. J. Syst. Evol. Microbiol.">
        <title>The Global Catalogue of Microorganisms (GCM) 10K type strain sequencing project: providing services to taxonomists for standard genome sequencing and annotation.</title>
        <authorList>
            <consortium name="The Broad Institute Genomics Platform"/>
            <consortium name="The Broad Institute Genome Sequencing Center for Infectious Disease"/>
            <person name="Wu L."/>
            <person name="Ma J."/>
        </authorList>
    </citation>
    <scope>NUCLEOTIDE SEQUENCE [LARGE SCALE GENOMIC DNA]</scope>
    <source>
        <strain evidence="4">JCM 32105</strain>
    </source>
</reference>
<dbReference type="Pfam" id="PF01266">
    <property type="entry name" value="DAO"/>
    <property type="match status" value="1"/>
</dbReference>
<organism evidence="3 4">
    <name type="scientific">Nemorincola caseinilytica</name>
    <dbReference type="NCBI Taxonomy" id="2054315"/>
    <lineage>
        <taxon>Bacteria</taxon>
        <taxon>Pseudomonadati</taxon>
        <taxon>Bacteroidota</taxon>
        <taxon>Chitinophagia</taxon>
        <taxon>Chitinophagales</taxon>
        <taxon>Chitinophagaceae</taxon>
        <taxon>Nemorincola</taxon>
    </lineage>
</organism>
<dbReference type="InterPro" id="IPR036188">
    <property type="entry name" value="FAD/NAD-bd_sf"/>
</dbReference>
<dbReference type="Gene3D" id="3.50.50.60">
    <property type="entry name" value="FAD/NAD(P)-binding domain"/>
    <property type="match status" value="1"/>
</dbReference>
<accession>A0ABP8NIU7</accession>
<protein>
    <submittedName>
        <fullName evidence="3">FAD-dependent oxidoreductase</fullName>
    </submittedName>
</protein>
<feature type="transmembrane region" description="Helical" evidence="1">
    <location>
        <begin position="38"/>
        <end position="57"/>
    </location>
</feature>
<name>A0ABP8NIU7_9BACT</name>
<feature type="domain" description="FAD dependent oxidoreductase" evidence="2">
    <location>
        <begin position="42"/>
        <end position="393"/>
    </location>
</feature>
<sequence length="407" mass="45002">MYWDDMNGGLAVYLQGRCFLVCTVYFYGMLSYWEQESFSFYDHIIVGSGIVGLSLAIELRERMPQQRVLVLERGLLPTGASTRNAGFACMGSATELLDDLERNSEEEVVSLFAARREGLVKLRGRLGDERIGYRANGSHELISDKEYDALNRLAYLNDLLRPVTGKDAFVPANGRISEFGFGGAYARALIENTCEGGLHTGMMMRALTDMALTLGVEIKTGAEVKNYEEDDKGVNVAVQDPFRKEVWPLRCAALSICTNAFTRSLLPHEEVTPGRGQVLITDPVPGLKLRGVYHFDKGYYYFREINGRVLFGGGRNMDIEGETTTEIALNEQIQADLDDKLRNMILPYTTYTVAQRWAGIMAFGSVRKPIVRAISGRVYGAFRMGGMGVALGSDAAARLAGIIAQSM</sequence>
<evidence type="ECO:0000313" key="4">
    <source>
        <dbReference type="Proteomes" id="UP001500067"/>
    </source>
</evidence>
<evidence type="ECO:0000313" key="3">
    <source>
        <dbReference type="EMBL" id="GAA4466566.1"/>
    </source>
</evidence>
<evidence type="ECO:0000259" key="2">
    <source>
        <dbReference type="Pfam" id="PF01266"/>
    </source>
</evidence>
<dbReference type="PANTHER" id="PTHR13847">
    <property type="entry name" value="SARCOSINE DEHYDROGENASE-RELATED"/>
    <property type="match status" value="1"/>
</dbReference>
<evidence type="ECO:0000256" key="1">
    <source>
        <dbReference type="SAM" id="Phobius"/>
    </source>
</evidence>
<keyword evidence="1" id="KW-0472">Membrane</keyword>
<proteinExistence type="predicted"/>
<dbReference type="InterPro" id="IPR006076">
    <property type="entry name" value="FAD-dep_OxRdtase"/>
</dbReference>
<comment type="caution">
    <text evidence="3">The sequence shown here is derived from an EMBL/GenBank/DDBJ whole genome shotgun (WGS) entry which is preliminary data.</text>
</comment>
<keyword evidence="4" id="KW-1185">Reference proteome</keyword>